<dbReference type="PANTHER" id="PTHR13513">
    <property type="entry name" value="E3 UBIQUITIN-PROTEIN LIGASE UBR7"/>
    <property type="match status" value="1"/>
</dbReference>
<dbReference type="AlphaFoldDB" id="A0A5M6C969"/>
<dbReference type="InterPro" id="IPR047506">
    <property type="entry name" value="UBR7-like_UBR-box"/>
</dbReference>
<dbReference type="CDD" id="cd19677">
    <property type="entry name" value="UBR-box_UBR7"/>
    <property type="match status" value="1"/>
</dbReference>
<name>A0A5M6C969_9TREE</name>
<dbReference type="GO" id="GO:0061630">
    <property type="term" value="F:ubiquitin protein ligase activity"/>
    <property type="evidence" value="ECO:0007669"/>
    <property type="project" value="InterPro"/>
</dbReference>
<dbReference type="InterPro" id="IPR040204">
    <property type="entry name" value="UBR7"/>
</dbReference>
<dbReference type="SUPFAM" id="SSF57903">
    <property type="entry name" value="FYVE/PHD zinc finger"/>
    <property type="match status" value="1"/>
</dbReference>
<evidence type="ECO:0000256" key="1">
    <source>
        <dbReference type="SAM" id="MobiDB-lite"/>
    </source>
</evidence>
<dbReference type="Pfam" id="PF00628">
    <property type="entry name" value="PHD"/>
    <property type="match status" value="1"/>
</dbReference>
<dbReference type="GO" id="GO:0005737">
    <property type="term" value="C:cytoplasm"/>
    <property type="evidence" value="ECO:0007669"/>
    <property type="project" value="TreeGrafter"/>
</dbReference>
<dbReference type="InterPro" id="IPR013083">
    <property type="entry name" value="Znf_RING/FYVE/PHD"/>
</dbReference>
<feature type="compositionally biased region" description="Basic and acidic residues" evidence="1">
    <location>
        <begin position="323"/>
        <end position="332"/>
    </location>
</feature>
<sequence>MASPTSTARFTLLPTNYLASQPPSSEITLQSLIDTSDRMAEEAREALPYSFDECTYNKGYLRQSVWSCLDCGEKGVCYGCSISCHAEHRLVELWTRRSFRCDCPTTSTQPEPNTATTFRKGRRCDLNPPEAQPQEPNEKNVYTQNFKGKFCRCGREYDAETETEAMICCIACEDWFHETCLNLQSPNTAAESSTAAATTTAPTQPAETSQPADASTQPTSVTGPEVLPPIAEDEEDDDEESAVLIPSDTYDGLICSRCVRSNTFVTSKAGSEGWMIIEPTDQGGWRVVGKKEETGKKLVNGHKEDVAGGKRALDDRDDEEDEPSKKRTKVEEAETTTAPSVEAAEPETAPDGSEWKWKGKGDIFLANGIRDQLKATLDVETIASLPFPLEDEEIYEPPKDDEEDETIDQVTNRVIGSLPRVQAIEALHGYQRLKDRLNDMLRSHAESGKTVSREDIDGLFEQLRGGAGGGNA</sequence>
<dbReference type="InterPro" id="IPR019787">
    <property type="entry name" value="Znf_PHD-finger"/>
</dbReference>
<feature type="region of interest" description="Disordered" evidence="1">
    <location>
        <begin position="191"/>
        <end position="241"/>
    </location>
</feature>
<dbReference type="KEGG" id="ksn:43587195"/>
<dbReference type="SMART" id="SM00249">
    <property type="entry name" value="PHD"/>
    <property type="match status" value="1"/>
</dbReference>
<evidence type="ECO:0000313" key="2">
    <source>
        <dbReference type="EMBL" id="WWD15836.1"/>
    </source>
</evidence>
<dbReference type="InterPro" id="IPR001965">
    <property type="entry name" value="Znf_PHD"/>
</dbReference>
<reference evidence="2" key="1">
    <citation type="submission" date="2017-08" db="EMBL/GenBank/DDBJ databases">
        <authorList>
            <person name="Cuomo C."/>
            <person name="Billmyre B."/>
            <person name="Heitman J."/>
        </authorList>
    </citation>
    <scope>NUCLEOTIDE SEQUENCE</scope>
    <source>
        <strain evidence="2">CBS 12478</strain>
    </source>
</reference>
<feature type="compositionally biased region" description="Basic and acidic residues" evidence="1">
    <location>
        <begin position="299"/>
        <end position="314"/>
    </location>
</feature>
<accession>A0A5M6C969</accession>
<gene>
    <name evidence="2" type="ORF">CI109_100260</name>
</gene>
<dbReference type="OrthoDB" id="5795902at2759"/>
<feature type="compositionally biased region" description="Low complexity" evidence="1">
    <location>
        <begin position="191"/>
        <end position="212"/>
    </location>
</feature>
<dbReference type="SMART" id="SM00396">
    <property type="entry name" value="ZnF_UBR1"/>
    <property type="match status" value="1"/>
</dbReference>
<keyword evidence="3" id="KW-1185">Reference proteome</keyword>
<dbReference type="Gene3D" id="3.30.40.10">
    <property type="entry name" value="Zinc/RING finger domain, C3HC4 (zinc finger)"/>
    <property type="match status" value="1"/>
</dbReference>
<protein>
    <submittedName>
        <fullName evidence="2">Uncharacterized protein</fullName>
    </submittedName>
</protein>
<dbReference type="GeneID" id="43587195"/>
<dbReference type="InterPro" id="IPR011011">
    <property type="entry name" value="Znf_FYVE_PHD"/>
</dbReference>
<dbReference type="RefSeq" id="XP_031862883.1">
    <property type="nucleotide sequence ID" value="XM_032003076.1"/>
</dbReference>
<feature type="compositionally biased region" description="Acidic residues" evidence="1">
    <location>
        <begin position="231"/>
        <end position="241"/>
    </location>
</feature>
<dbReference type="EMBL" id="CP144051">
    <property type="protein sequence ID" value="WWD15836.1"/>
    <property type="molecule type" value="Genomic_DNA"/>
</dbReference>
<dbReference type="Pfam" id="PF02207">
    <property type="entry name" value="zf-UBR"/>
    <property type="match status" value="1"/>
</dbReference>
<dbReference type="GO" id="GO:0008270">
    <property type="term" value="F:zinc ion binding"/>
    <property type="evidence" value="ECO:0007669"/>
    <property type="project" value="InterPro"/>
</dbReference>
<feature type="region of interest" description="Disordered" evidence="1">
    <location>
        <begin position="299"/>
        <end position="355"/>
    </location>
</feature>
<organism evidence="2 3">
    <name type="scientific">Kwoniella shandongensis</name>
    <dbReference type="NCBI Taxonomy" id="1734106"/>
    <lineage>
        <taxon>Eukaryota</taxon>
        <taxon>Fungi</taxon>
        <taxon>Dikarya</taxon>
        <taxon>Basidiomycota</taxon>
        <taxon>Agaricomycotina</taxon>
        <taxon>Tremellomycetes</taxon>
        <taxon>Tremellales</taxon>
        <taxon>Cryptococcaceae</taxon>
        <taxon>Kwoniella</taxon>
    </lineage>
</organism>
<reference evidence="2" key="2">
    <citation type="submission" date="2024-01" db="EMBL/GenBank/DDBJ databases">
        <title>Comparative genomics of Cryptococcus and Kwoniella reveals pathogenesis evolution and contrasting modes of karyotype evolution via chromosome fusion or intercentromeric recombination.</title>
        <authorList>
            <person name="Coelho M.A."/>
            <person name="David-Palma M."/>
            <person name="Shea T."/>
            <person name="Bowers K."/>
            <person name="McGinley-Smith S."/>
            <person name="Mohammad A.W."/>
            <person name="Gnirke A."/>
            <person name="Yurkov A.M."/>
            <person name="Nowrousian M."/>
            <person name="Sun S."/>
            <person name="Cuomo C.A."/>
            <person name="Heitman J."/>
        </authorList>
    </citation>
    <scope>NUCLEOTIDE SEQUENCE</scope>
    <source>
        <strain evidence="2">CBS 12478</strain>
    </source>
</reference>
<feature type="compositionally biased region" description="Polar residues" evidence="1">
    <location>
        <begin position="213"/>
        <end position="222"/>
    </location>
</feature>
<dbReference type="PANTHER" id="PTHR13513:SF9">
    <property type="entry name" value="E3 UBIQUITIN-PROTEIN LIGASE UBR7-RELATED"/>
    <property type="match status" value="1"/>
</dbReference>
<dbReference type="InterPro" id="IPR003126">
    <property type="entry name" value="Znf_UBR"/>
</dbReference>
<dbReference type="Proteomes" id="UP000322225">
    <property type="component" value="Chromosome 1"/>
</dbReference>
<proteinExistence type="predicted"/>
<evidence type="ECO:0000313" key="3">
    <source>
        <dbReference type="Proteomes" id="UP000322225"/>
    </source>
</evidence>